<dbReference type="EMBL" id="UINC01003770">
    <property type="protein sequence ID" value="SVA09106.1"/>
    <property type="molecule type" value="Genomic_DNA"/>
</dbReference>
<gene>
    <name evidence="2" type="ORF">METZ01_LOCUS61960</name>
</gene>
<keyword evidence="1" id="KW-1133">Transmembrane helix</keyword>
<accession>A0A381SYQ9</accession>
<sequence>MAMDGNTLATIIAILHIIWVLPLGYFSVMDILER</sequence>
<feature type="transmembrane region" description="Helical" evidence="1">
    <location>
        <begin position="6"/>
        <end position="28"/>
    </location>
</feature>
<reference evidence="2" key="1">
    <citation type="submission" date="2018-05" db="EMBL/GenBank/DDBJ databases">
        <authorList>
            <person name="Lanie J.A."/>
            <person name="Ng W.-L."/>
            <person name="Kazmierczak K.M."/>
            <person name="Andrzejewski T.M."/>
            <person name="Davidsen T.M."/>
            <person name="Wayne K.J."/>
            <person name="Tettelin H."/>
            <person name="Glass J.I."/>
            <person name="Rusch D."/>
            <person name="Podicherti R."/>
            <person name="Tsui H.-C.T."/>
            <person name="Winkler M.E."/>
        </authorList>
    </citation>
    <scope>NUCLEOTIDE SEQUENCE</scope>
</reference>
<proteinExistence type="predicted"/>
<keyword evidence="1" id="KW-0812">Transmembrane</keyword>
<protein>
    <submittedName>
        <fullName evidence="2">Uncharacterized protein</fullName>
    </submittedName>
</protein>
<organism evidence="2">
    <name type="scientific">marine metagenome</name>
    <dbReference type="NCBI Taxonomy" id="408172"/>
    <lineage>
        <taxon>unclassified sequences</taxon>
        <taxon>metagenomes</taxon>
        <taxon>ecological metagenomes</taxon>
    </lineage>
</organism>
<evidence type="ECO:0000313" key="2">
    <source>
        <dbReference type="EMBL" id="SVA09106.1"/>
    </source>
</evidence>
<name>A0A381SYQ9_9ZZZZ</name>
<dbReference type="AlphaFoldDB" id="A0A381SYQ9"/>
<keyword evidence="1" id="KW-0472">Membrane</keyword>
<evidence type="ECO:0000256" key="1">
    <source>
        <dbReference type="SAM" id="Phobius"/>
    </source>
</evidence>